<protein>
    <submittedName>
        <fullName evidence="2">Uncharacterized protein</fullName>
    </submittedName>
</protein>
<name>A0A1G9PJ80_9GAMM</name>
<evidence type="ECO:0000313" key="2">
    <source>
        <dbReference type="EMBL" id="SDL98764.1"/>
    </source>
</evidence>
<proteinExistence type="predicted"/>
<dbReference type="STRING" id="48727.SAMN05192555_108121"/>
<feature type="transmembrane region" description="Helical" evidence="1">
    <location>
        <begin position="6"/>
        <end position="25"/>
    </location>
</feature>
<dbReference type="OrthoDB" id="8601734at2"/>
<evidence type="ECO:0000313" key="3">
    <source>
        <dbReference type="Proteomes" id="UP000199107"/>
    </source>
</evidence>
<evidence type="ECO:0000256" key="1">
    <source>
        <dbReference type="SAM" id="Phobius"/>
    </source>
</evidence>
<gene>
    <name evidence="2" type="ORF">SAMN05192555_108121</name>
</gene>
<keyword evidence="1" id="KW-1133">Transmembrane helix</keyword>
<keyword evidence="3" id="KW-1185">Reference proteome</keyword>
<organism evidence="2 3">
    <name type="scientific">Franzmannia pantelleriensis</name>
    <dbReference type="NCBI Taxonomy" id="48727"/>
    <lineage>
        <taxon>Bacteria</taxon>
        <taxon>Pseudomonadati</taxon>
        <taxon>Pseudomonadota</taxon>
        <taxon>Gammaproteobacteria</taxon>
        <taxon>Oceanospirillales</taxon>
        <taxon>Halomonadaceae</taxon>
        <taxon>Franzmannia</taxon>
    </lineage>
</organism>
<keyword evidence="1" id="KW-0472">Membrane</keyword>
<accession>A0A1G9PJ80</accession>
<dbReference type="EMBL" id="FNGH01000008">
    <property type="protein sequence ID" value="SDL98764.1"/>
    <property type="molecule type" value="Genomic_DNA"/>
</dbReference>
<keyword evidence="1" id="KW-0812">Transmembrane</keyword>
<reference evidence="3" key="1">
    <citation type="submission" date="2016-10" db="EMBL/GenBank/DDBJ databases">
        <authorList>
            <person name="Varghese N."/>
            <person name="Submissions S."/>
        </authorList>
    </citation>
    <scope>NUCLEOTIDE SEQUENCE [LARGE SCALE GENOMIC DNA]</scope>
    <source>
        <strain evidence="3">AAP</strain>
    </source>
</reference>
<dbReference type="Proteomes" id="UP000199107">
    <property type="component" value="Unassembled WGS sequence"/>
</dbReference>
<dbReference type="AlphaFoldDB" id="A0A1G9PJ80"/>
<sequence length="171" mass="19317">MIWHLIAAAFAGLGAAGVGLLLRFLSGKRLPRWIIPAFAGLGVLGYQIHHEYTWYSHKQQQLPDSAEVVSVEHGSAFWRPWTYAFPLANAFEVVDQANLSVTESDGERLVEFIRYRFERHYVDLVTPQAYLMNCSTQELVPLAGEPRQPRLSALRSLDDDDPLYRAVCEVG</sequence>